<protein>
    <submittedName>
        <fullName evidence="1">Uncharacterized protein</fullName>
    </submittedName>
</protein>
<accession>A0A6J4M980</accession>
<proteinExistence type="predicted"/>
<sequence length="125" mass="13909">MLKSRKRGVRPRSRACEHCADGVLSEHWIEDGHLTAFLAALEQLPTGYSEGLYRGTRWGVTLSASSDERRRWLWGEELGGVGRVSFNLFMLGSGPMLRPCEMSAEDVIAFVLGYQPEEAPQTAPL</sequence>
<reference evidence="1" key="1">
    <citation type="submission" date="2020-02" db="EMBL/GenBank/DDBJ databases">
        <authorList>
            <person name="Meier V. D."/>
        </authorList>
    </citation>
    <scope>NUCLEOTIDE SEQUENCE</scope>
    <source>
        <strain evidence="1">AVDCRST_MAG93</strain>
    </source>
</reference>
<dbReference type="EMBL" id="CADCTR010002440">
    <property type="protein sequence ID" value="CAA9353360.1"/>
    <property type="molecule type" value="Genomic_DNA"/>
</dbReference>
<gene>
    <name evidence="1" type="ORF">AVDCRST_MAG93-7224</name>
</gene>
<organism evidence="1">
    <name type="scientific">uncultured Chloroflexia bacterium</name>
    <dbReference type="NCBI Taxonomy" id="1672391"/>
    <lineage>
        <taxon>Bacteria</taxon>
        <taxon>Bacillati</taxon>
        <taxon>Chloroflexota</taxon>
        <taxon>Chloroflexia</taxon>
        <taxon>environmental samples</taxon>
    </lineage>
</organism>
<name>A0A6J4M980_9CHLR</name>
<dbReference type="AlphaFoldDB" id="A0A6J4M980"/>
<evidence type="ECO:0000313" key="1">
    <source>
        <dbReference type="EMBL" id="CAA9353360.1"/>
    </source>
</evidence>